<feature type="non-terminal residue" evidence="1">
    <location>
        <position position="1"/>
    </location>
</feature>
<proteinExistence type="predicted"/>
<comment type="caution">
    <text evidence="1">The sequence shown here is derived from an EMBL/GenBank/DDBJ whole genome shotgun (WGS) entry which is preliminary data.</text>
</comment>
<keyword evidence="2" id="KW-1185">Reference proteome</keyword>
<accession>A0A371FZT9</accession>
<sequence>MVRLSASTIEVGQFIFLSQGLWNVVIFVAEPLPSRENPTTTHIKIYDEEKLKKDKTITCSYLGLTNRIFTKIMKLKTPKHV</sequence>
<evidence type="ECO:0000313" key="2">
    <source>
        <dbReference type="Proteomes" id="UP000257109"/>
    </source>
</evidence>
<organism evidence="1 2">
    <name type="scientific">Mucuna pruriens</name>
    <name type="common">Velvet bean</name>
    <name type="synonym">Dolichos pruriens</name>
    <dbReference type="NCBI Taxonomy" id="157652"/>
    <lineage>
        <taxon>Eukaryota</taxon>
        <taxon>Viridiplantae</taxon>
        <taxon>Streptophyta</taxon>
        <taxon>Embryophyta</taxon>
        <taxon>Tracheophyta</taxon>
        <taxon>Spermatophyta</taxon>
        <taxon>Magnoliopsida</taxon>
        <taxon>eudicotyledons</taxon>
        <taxon>Gunneridae</taxon>
        <taxon>Pentapetalae</taxon>
        <taxon>rosids</taxon>
        <taxon>fabids</taxon>
        <taxon>Fabales</taxon>
        <taxon>Fabaceae</taxon>
        <taxon>Papilionoideae</taxon>
        <taxon>50 kb inversion clade</taxon>
        <taxon>NPAAA clade</taxon>
        <taxon>indigoferoid/millettioid clade</taxon>
        <taxon>Phaseoleae</taxon>
        <taxon>Mucuna</taxon>
    </lineage>
</organism>
<dbReference type="OrthoDB" id="1933277at2759"/>
<reference evidence="1" key="1">
    <citation type="submission" date="2018-05" db="EMBL/GenBank/DDBJ databases">
        <title>Draft genome of Mucuna pruriens seed.</title>
        <authorList>
            <person name="Nnadi N.E."/>
            <person name="Vos R."/>
            <person name="Hasami M.H."/>
            <person name="Devisetty U.K."/>
            <person name="Aguiy J.C."/>
        </authorList>
    </citation>
    <scope>NUCLEOTIDE SEQUENCE [LARGE SCALE GENOMIC DNA]</scope>
    <source>
        <strain evidence="1">JCA_2017</strain>
    </source>
</reference>
<dbReference type="AlphaFoldDB" id="A0A371FZT9"/>
<evidence type="ECO:0000313" key="1">
    <source>
        <dbReference type="EMBL" id="RDX83826.1"/>
    </source>
</evidence>
<dbReference type="Proteomes" id="UP000257109">
    <property type="component" value="Unassembled WGS sequence"/>
</dbReference>
<protein>
    <submittedName>
        <fullName evidence="1">Uncharacterized protein</fullName>
    </submittedName>
</protein>
<dbReference type="EMBL" id="QJKJ01007237">
    <property type="protein sequence ID" value="RDX83826.1"/>
    <property type="molecule type" value="Genomic_DNA"/>
</dbReference>
<dbReference type="STRING" id="157652.A0A371FZT9"/>
<name>A0A371FZT9_MUCPR</name>
<gene>
    <name evidence="1" type="ORF">CR513_35210</name>
</gene>